<dbReference type="SUPFAM" id="SSF49785">
    <property type="entry name" value="Galactose-binding domain-like"/>
    <property type="match status" value="1"/>
</dbReference>
<dbReference type="EMBL" id="JBICZW010000015">
    <property type="protein sequence ID" value="MFG3191848.1"/>
    <property type="molecule type" value="Genomic_DNA"/>
</dbReference>
<dbReference type="InterPro" id="IPR008979">
    <property type="entry name" value="Galactose-bd-like_sf"/>
</dbReference>
<comment type="similarity">
    <text evidence="1">Belongs to the sulfatase family.</text>
</comment>
<dbReference type="PROSITE" id="PS00523">
    <property type="entry name" value="SULFATASE_1"/>
    <property type="match status" value="1"/>
</dbReference>
<dbReference type="InterPro" id="IPR050738">
    <property type="entry name" value="Sulfatase"/>
</dbReference>
<evidence type="ECO:0000256" key="4">
    <source>
        <dbReference type="ARBA" id="ARBA00022837"/>
    </source>
</evidence>
<dbReference type="SMART" id="SM00776">
    <property type="entry name" value="NPCBM"/>
    <property type="match status" value="1"/>
</dbReference>
<dbReference type="Pfam" id="PF10633">
    <property type="entry name" value="NPCBM_assoc"/>
    <property type="match status" value="1"/>
</dbReference>
<evidence type="ECO:0000256" key="2">
    <source>
        <dbReference type="ARBA" id="ARBA00022723"/>
    </source>
</evidence>
<dbReference type="PANTHER" id="PTHR42693">
    <property type="entry name" value="ARYLSULFATASE FAMILY MEMBER"/>
    <property type="match status" value="1"/>
</dbReference>
<dbReference type="RefSeq" id="WP_392883648.1">
    <property type="nucleotide sequence ID" value="NZ_JBICZW010000015.1"/>
</dbReference>
<feature type="domain" description="Glycosyl hydrolase family 98 putative carbohydrate-binding module" evidence="7">
    <location>
        <begin position="602"/>
        <end position="750"/>
    </location>
</feature>
<comment type="caution">
    <text evidence="8">The sequence shown here is derived from an EMBL/GenBank/DDBJ whole genome shotgun (WGS) entry which is preliminary data.</text>
</comment>
<evidence type="ECO:0000313" key="8">
    <source>
        <dbReference type="EMBL" id="MFG3191848.1"/>
    </source>
</evidence>
<gene>
    <name evidence="8" type="ORF">ACGFYS_23240</name>
</gene>
<name>A0ABW7BWF2_9ACTN</name>
<keyword evidence="2" id="KW-0479">Metal-binding</keyword>
<dbReference type="InterPro" id="IPR024607">
    <property type="entry name" value="Sulfatase_CS"/>
</dbReference>
<evidence type="ECO:0000313" key="9">
    <source>
        <dbReference type="Proteomes" id="UP001604282"/>
    </source>
</evidence>
<dbReference type="PANTHER" id="PTHR42693:SF53">
    <property type="entry name" value="ENDO-4-O-SULFATASE"/>
    <property type="match status" value="1"/>
</dbReference>
<evidence type="ECO:0000256" key="1">
    <source>
        <dbReference type="ARBA" id="ARBA00008779"/>
    </source>
</evidence>
<dbReference type="Pfam" id="PF08305">
    <property type="entry name" value="NPCBM"/>
    <property type="match status" value="1"/>
</dbReference>
<evidence type="ECO:0000256" key="6">
    <source>
        <dbReference type="SAM" id="SignalP"/>
    </source>
</evidence>
<dbReference type="InterPro" id="IPR013222">
    <property type="entry name" value="Glyco_hyd_98_carb-bd"/>
</dbReference>
<dbReference type="Gene3D" id="3.40.720.10">
    <property type="entry name" value="Alkaline Phosphatase, subunit A"/>
    <property type="match status" value="1"/>
</dbReference>
<dbReference type="Gene3D" id="2.60.120.1060">
    <property type="entry name" value="NPCBM/NEW2 domain"/>
    <property type="match status" value="1"/>
</dbReference>
<protein>
    <submittedName>
        <fullName evidence="8">Sulfatase-like hydrolase/transferase</fullName>
    </submittedName>
</protein>
<dbReference type="InterPro" id="IPR017850">
    <property type="entry name" value="Alkaline_phosphatase_core_sf"/>
</dbReference>
<dbReference type="Gene3D" id="3.30.1120.10">
    <property type="match status" value="1"/>
</dbReference>
<dbReference type="Proteomes" id="UP001604282">
    <property type="component" value="Unassembled WGS sequence"/>
</dbReference>
<feature type="signal peptide" evidence="6">
    <location>
        <begin position="1"/>
        <end position="26"/>
    </location>
</feature>
<dbReference type="InterPro" id="IPR013783">
    <property type="entry name" value="Ig-like_fold"/>
</dbReference>
<accession>A0ABW7BWF2</accession>
<dbReference type="InterPro" id="IPR018905">
    <property type="entry name" value="A-galactase_NEW3"/>
</dbReference>
<dbReference type="Gene3D" id="2.60.40.10">
    <property type="entry name" value="Immunoglobulins"/>
    <property type="match status" value="1"/>
</dbReference>
<proteinExistence type="inferred from homology"/>
<feature type="region of interest" description="Disordered" evidence="5">
    <location>
        <begin position="29"/>
        <end position="49"/>
    </location>
</feature>
<keyword evidence="9" id="KW-1185">Reference proteome</keyword>
<dbReference type="InterPro" id="IPR000917">
    <property type="entry name" value="Sulfatase_N"/>
</dbReference>
<evidence type="ECO:0000256" key="3">
    <source>
        <dbReference type="ARBA" id="ARBA00022801"/>
    </source>
</evidence>
<dbReference type="PROSITE" id="PS51318">
    <property type="entry name" value="TAT"/>
    <property type="match status" value="1"/>
</dbReference>
<dbReference type="InterPro" id="IPR038637">
    <property type="entry name" value="NPCBM_sf"/>
</dbReference>
<dbReference type="InterPro" id="IPR006311">
    <property type="entry name" value="TAT_signal"/>
</dbReference>
<evidence type="ECO:0000256" key="5">
    <source>
        <dbReference type="SAM" id="MobiDB-lite"/>
    </source>
</evidence>
<reference evidence="8 9" key="1">
    <citation type="submission" date="2024-10" db="EMBL/GenBank/DDBJ databases">
        <title>The Natural Products Discovery Center: Release of the First 8490 Sequenced Strains for Exploring Actinobacteria Biosynthetic Diversity.</title>
        <authorList>
            <person name="Kalkreuter E."/>
            <person name="Kautsar S.A."/>
            <person name="Yang D."/>
            <person name="Bader C.D."/>
            <person name="Teijaro C.N."/>
            <person name="Fluegel L."/>
            <person name="Davis C.M."/>
            <person name="Simpson J.R."/>
            <person name="Lauterbach L."/>
            <person name="Steele A.D."/>
            <person name="Gui C."/>
            <person name="Meng S."/>
            <person name="Li G."/>
            <person name="Viehrig K."/>
            <person name="Ye F."/>
            <person name="Su P."/>
            <person name="Kiefer A.F."/>
            <person name="Nichols A."/>
            <person name="Cepeda A.J."/>
            <person name="Yan W."/>
            <person name="Fan B."/>
            <person name="Jiang Y."/>
            <person name="Adhikari A."/>
            <person name="Zheng C.-J."/>
            <person name="Schuster L."/>
            <person name="Cowan T.M."/>
            <person name="Smanski M.J."/>
            <person name="Chevrette M.G."/>
            <person name="De Carvalho L.P.S."/>
            <person name="Shen B."/>
        </authorList>
    </citation>
    <scope>NUCLEOTIDE SEQUENCE [LARGE SCALE GENOMIC DNA]</scope>
    <source>
        <strain evidence="8 9">NPDC048229</strain>
    </source>
</reference>
<sequence length="752" mass="78040">MSSRRRFLAGSAATVGAGALAATVGAADPAPAAAPAPAPGTTRAVPEDTTRPPNLVVVLADDLGRGELGAYGQRLIATPRIDRLAAEGLRFTDAYATAAVCAPSRCSLLTGLHTGHATVRANPSGAQGSLTATDTTFAEVLRARGYRTGLFGKWGFGPEAADQPSHPHARGFEEFHGYIDHGHAHQYHPARLWRDGVKESVPANAGGAKGAYAPELLLGSALDFIDRHAGEPFLLFLAPTVPHAPSDAPDHGPYASRPWTAANRGHAAQVTLLDSHVGRIVDRLRARGLDRDTVLILASDNGPHEEGGVDPGLFDANGPLRGYKRNLYEGGIRVPLIAWGPGRVTPGTSDRPTPLTDLLPTLAELGGAPAPADVDGLSAAPLLTGGATPAARHDHLYWYRDERGVTGRADAQDAGRATWLAEALRKDRWKAVRFAPVRDRALPDDQWQVELYDLATDPGETSDVAARHPATAAELVGLMRASWRDAFPRTAFGTAVTAPESVVPGEAFTVTAVLANGSARPWSTPALALDAPAGWTVRPTTATGTDRLAAGARLTASWQVTAPAGTAPATPARFTGVGTALAPGGPVRYAAEATATTVPPAPARDGYLSDLPWISAVNGWGPVERDASNGKNAAGDGTPISFGGTVHAKGLGVHAYSSVSYHLGGVADRFTALVGIDDFSARRSTAGATRATVHGDGRVLAATGVLTAATGPVPLDVDVRGVRVLRLEVADADASTSFDHTSWALARVTVLP</sequence>
<feature type="chain" id="PRO_5046913462" evidence="6">
    <location>
        <begin position="27"/>
        <end position="752"/>
    </location>
</feature>
<dbReference type="CDD" id="cd16145">
    <property type="entry name" value="ARS_like"/>
    <property type="match status" value="1"/>
</dbReference>
<dbReference type="Pfam" id="PF00884">
    <property type="entry name" value="Sulfatase"/>
    <property type="match status" value="1"/>
</dbReference>
<dbReference type="SUPFAM" id="SSF53649">
    <property type="entry name" value="Alkaline phosphatase-like"/>
    <property type="match status" value="1"/>
</dbReference>
<organism evidence="8 9">
    <name type="scientific">Streptomyces omiyaensis</name>
    <dbReference type="NCBI Taxonomy" id="68247"/>
    <lineage>
        <taxon>Bacteria</taxon>
        <taxon>Bacillati</taxon>
        <taxon>Actinomycetota</taxon>
        <taxon>Actinomycetes</taxon>
        <taxon>Kitasatosporales</taxon>
        <taxon>Streptomycetaceae</taxon>
        <taxon>Streptomyces</taxon>
    </lineage>
</organism>
<keyword evidence="3" id="KW-0378">Hydrolase</keyword>
<evidence type="ECO:0000259" key="7">
    <source>
        <dbReference type="SMART" id="SM00776"/>
    </source>
</evidence>
<keyword evidence="4" id="KW-0106">Calcium</keyword>
<keyword evidence="6" id="KW-0732">Signal</keyword>